<protein>
    <submittedName>
        <fullName evidence="1">Uncharacterized protein</fullName>
    </submittedName>
</protein>
<reference evidence="1" key="1">
    <citation type="submission" date="2017-04" db="EMBL/GenBank/DDBJ databases">
        <title>Complete Genome Sequences of Twelve Strains of a Stable Defined Moderately Diverse Mouse Microbiota 2 (sDMDMm2).</title>
        <authorList>
            <person name="Uchimura Y."/>
            <person name="Wyss M."/>
            <person name="Brugiroux S."/>
            <person name="Limenitakis J.P."/>
            <person name="Stecher B."/>
            <person name="McCoy K.D."/>
            <person name="Macpherson A.J."/>
        </authorList>
    </citation>
    <scope>NUCLEOTIDE SEQUENCE</scope>
    <source>
        <strain evidence="1">YL58</strain>
    </source>
</reference>
<name>A0A1C7I8K8_9FIRM</name>
<dbReference type="EMBL" id="CP015405">
    <property type="protein sequence ID" value="ANU75997.2"/>
    <property type="molecule type" value="Genomic_DNA"/>
</dbReference>
<dbReference type="AlphaFoldDB" id="A0A1C7I8K8"/>
<dbReference type="Proteomes" id="UP000092574">
    <property type="component" value="Chromosome"/>
</dbReference>
<dbReference type="KEGG" id="byl:A4V09_09625"/>
<proteinExistence type="predicted"/>
<gene>
    <name evidence="1" type="ORF">A4V09_09625</name>
</gene>
<accession>A0A1C7I8K8</accession>
<evidence type="ECO:0000313" key="2">
    <source>
        <dbReference type="Proteomes" id="UP000092574"/>
    </source>
</evidence>
<dbReference type="STRING" id="1796616.A4V09_09625"/>
<keyword evidence="2" id="KW-1185">Reference proteome</keyword>
<sequence length="93" mass="11418">MSRREQDMIETGRKRFLKKNKEVKRRMPNHVEEMGLGRKLTDKLINHRIEYVTDILSCTETELRETAVLSDREMTLLRERMREFQLDFWDELF</sequence>
<evidence type="ECO:0000313" key="1">
    <source>
        <dbReference type="EMBL" id="ANU75997.2"/>
    </source>
</evidence>
<dbReference type="SUPFAM" id="SSF47789">
    <property type="entry name" value="C-terminal domain of RNA polymerase alpha subunit"/>
    <property type="match status" value="1"/>
</dbReference>
<dbReference type="Gene3D" id="1.10.150.20">
    <property type="entry name" value="5' to 3' exonuclease, C-terminal subdomain"/>
    <property type="match status" value="1"/>
</dbReference>
<organism evidence="1 2">
    <name type="scientific">Blautia pseudococcoides</name>
    <dbReference type="NCBI Taxonomy" id="1796616"/>
    <lineage>
        <taxon>Bacteria</taxon>
        <taxon>Bacillati</taxon>
        <taxon>Bacillota</taxon>
        <taxon>Clostridia</taxon>
        <taxon>Lachnospirales</taxon>
        <taxon>Lachnospiraceae</taxon>
        <taxon>Blautia</taxon>
    </lineage>
</organism>